<proteinExistence type="predicted"/>
<keyword evidence="1" id="KW-1133">Transmembrane helix</keyword>
<accession>A0ABD5X3M1</accession>
<reference evidence="2 3" key="1">
    <citation type="journal article" date="2014" name="Int. J. Syst. Evol. Microbiol.">
        <title>Complete genome sequence of Corynebacterium casei LMG S-19264T (=DSM 44701T), isolated from a smear-ripened cheese.</title>
        <authorList>
            <consortium name="US DOE Joint Genome Institute (JGI-PGF)"/>
            <person name="Walter F."/>
            <person name="Albersmeier A."/>
            <person name="Kalinowski J."/>
            <person name="Ruckert C."/>
        </authorList>
    </citation>
    <scope>NUCLEOTIDE SEQUENCE [LARGE SCALE GENOMIC DNA]</scope>
    <source>
        <strain evidence="2 3">CGMCC 4.7215</strain>
    </source>
</reference>
<feature type="transmembrane region" description="Helical" evidence="1">
    <location>
        <begin position="103"/>
        <end position="125"/>
    </location>
</feature>
<evidence type="ECO:0000313" key="3">
    <source>
        <dbReference type="Proteomes" id="UP001596414"/>
    </source>
</evidence>
<dbReference type="RefSeq" id="WP_267637793.1">
    <property type="nucleotide sequence ID" value="NZ_JAODIY010000010.1"/>
</dbReference>
<dbReference type="EMBL" id="JBHSZQ010000001">
    <property type="protein sequence ID" value="MFC7124491.1"/>
    <property type="molecule type" value="Genomic_DNA"/>
</dbReference>
<gene>
    <name evidence="2" type="ORF">ACFQJ7_00325</name>
</gene>
<feature type="transmembrane region" description="Helical" evidence="1">
    <location>
        <begin position="7"/>
        <end position="24"/>
    </location>
</feature>
<organism evidence="2 3">
    <name type="scientific">Halovenus rubra</name>
    <dbReference type="NCBI Taxonomy" id="869890"/>
    <lineage>
        <taxon>Archaea</taxon>
        <taxon>Methanobacteriati</taxon>
        <taxon>Methanobacteriota</taxon>
        <taxon>Stenosarchaea group</taxon>
        <taxon>Halobacteria</taxon>
        <taxon>Halobacteriales</taxon>
        <taxon>Haloarculaceae</taxon>
        <taxon>Halovenus</taxon>
    </lineage>
</organism>
<feature type="transmembrane region" description="Helical" evidence="1">
    <location>
        <begin position="30"/>
        <end position="50"/>
    </location>
</feature>
<evidence type="ECO:0000256" key="1">
    <source>
        <dbReference type="SAM" id="Phobius"/>
    </source>
</evidence>
<feature type="transmembrane region" description="Helical" evidence="1">
    <location>
        <begin position="71"/>
        <end position="91"/>
    </location>
</feature>
<keyword evidence="1" id="KW-0812">Transmembrane</keyword>
<sequence length="132" mass="14025">MDRHRVAIRRITAVLLVTSAFLIAPSLVGIGASLLLTVSFGVASIALFIVRDSLSAVPTVASYNLGQYASDFWVAGALTTVFLVAFPTATAVELQTLGGVSGFVAMLNYFLTPVYAIAYTLVVGLRRTLKRV</sequence>
<keyword evidence="1" id="KW-0472">Membrane</keyword>
<dbReference type="Proteomes" id="UP001596414">
    <property type="component" value="Unassembled WGS sequence"/>
</dbReference>
<evidence type="ECO:0000313" key="2">
    <source>
        <dbReference type="EMBL" id="MFC7124491.1"/>
    </source>
</evidence>
<protein>
    <submittedName>
        <fullName evidence="2">Uncharacterized protein</fullName>
    </submittedName>
</protein>
<dbReference type="AlphaFoldDB" id="A0ABD5X3M1"/>
<comment type="caution">
    <text evidence="2">The sequence shown here is derived from an EMBL/GenBank/DDBJ whole genome shotgun (WGS) entry which is preliminary data.</text>
</comment>
<name>A0ABD5X3M1_9EURY</name>